<dbReference type="EMBL" id="JAVHNQ010000012">
    <property type="protein sequence ID" value="KAK6335339.1"/>
    <property type="molecule type" value="Genomic_DNA"/>
</dbReference>
<evidence type="ECO:0000256" key="5">
    <source>
        <dbReference type="ARBA" id="ARBA00022801"/>
    </source>
</evidence>
<dbReference type="GO" id="GO:0004185">
    <property type="term" value="F:serine-type carboxypeptidase activity"/>
    <property type="evidence" value="ECO:0007669"/>
    <property type="project" value="UniProtKB-EC"/>
</dbReference>
<feature type="compositionally biased region" description="Polar residues" evidence="7">
    <location>
        <begin position="497"/>
        <end position="514"/>
    </location>
</feature>
<dbReference type="SUPFAM" id="SSF53474">
    <property type="entry name" value="alpha/beta-Hydrolases"/>
    <property type="match status" value="1"/>
</dbReference>
<sequence>MKPSFAVLVTLLSALTIAHPTISSPSVDGDSIKSNAGISEKRWSPRPSQAPSRTAQPKNSTSRESRYTVRWKEVDSKVVLTAPGVKQYTGYLDDNVEDKHLFYWLLESQSKPASDPIILWLNGGPGAASSIGRLSVPGLHKFYDGAPNPNAWNRNASILFLDQPTNVGFSYGKNVSSTKVAAKDVYAMLSTFFKEKPQYSKQPFYIWGVSYGGHWVPAFANELLSRPDNKINLKGAIIANGITDSYNQVKHMPDMACGKGGVKALFNETLCKELQTVHMPKAQQLVTECNEKANKTACVAAEDYWQKNFIGRVGRAGYEPSDISRPPRQRNGTAGPGPEDTFLNSPEVMRALGTEGHRFIIQREDTFSLFHDSGDVALSMVPYVRNIIKKIPLLVYAGDKDYICDWMGVKAWTEALEWSGKAEYNRAGLKPFVVRGKELGQIKGTKGLTYARVYGGGHSADQAAPEAVLALLYDFILPSPSRVPPQAVTSRAAPSRPVTSKATSFRSAPTSSVRPRSRRFMA</sequence>
<comment type="caution">
    <text evidence="9">The sequence shown here is derived from an EMBL/GenBank/DDBJ whole genome shotgun (WGS) entry which is preliminary data.</text>
</comment>
<evidence type="ECO:0000313" key="9">
    <source>
        <dbReference type="EMBL" id="KAK6335339.1"/>
    </source>
</evidence>
<evidence type="ECO:0000256" key="6">
    <source>
        <dbReference type="ARBA" id="ARBA00023180"/>
    </source>
</evidence>
<dbReference type="PRINTS" id="PR00724">
    <property type="entry name" value="CRBOXYPTASEC"/>
</dbReference>
<evidence type="ECO:0000313" key="10">
    <source>
        <dbReference type="Proteomes" id="UP001375240"/>
    </source>
</evidence>
<dbReference type="EC" id="3.4.16.5" evidence="2"/>
<feature type="compositionally biased region" description="Polar residues" evidence="7">
    <location>
        <begin position="26"/>
        <end position="37"/>
    </location>
</feature>
<comment type="similarity">
    <text evidence="1">Belongs to the peptidase S10 family.</text>
</comment>
<dbReference type="PANTHER" id="PTHR11802:SF113">
    <property type="entry name" value="SERINE CARBOXYPEPTIDASE CTSA-4.1"/>
    <property type="match status" value="1"/>
</dbReference>
<organism evidence="9 10">
    <name type="scientific">Orbilia brochopaga</name>
    <dbReference type="NCBI Taxonomy" id="3140254"/>
    <lineage>
        <taxon>Eukaryota</taxon>
        <taxon>Fungi</taxon>
        <taxon>Dikarya</taxon>
        <taxon>Ascomycota</taxon>
        <taxon>Pezizomycotina</taxon>
        <taxon>Orbiliomycetes</taxon>
        <taxon>Orbiliales</taxon>
        <taxon>Orbiliaceae</taxon>
        <taxon>Orbilia</taxon>
    </lineage>
</organism>
<protein>
    <recommendedName>
        <fullName evidence="2">carboxypeptidase C</fullName>
        <ecNumber evidence="2">3.4.16.5</ecNumber>
    </recommendedName>
</protein>
<keyword evidence="4" id="KW-0645">Protease</keyword>
<evidence type="ECO:0000256" key="1">
    <source>
        <dbReference type="ARBA" id="ARBA00009431"/>
    </source>
</evidence>
<dbReference type="Pfam" id="PF00450">
    <property type="entry name" value="Peptidase_S10"/>
    <property type="match status" value="1"/>
</dbReference>
<evidence type="ECO:0000256" key="2">
    <source>
        <dbReference type="ARBA" id="ARBA00012446"/>
    </source>
</evidence>
<proteinExistence type="inferred from homology"/>
<feature type="region of interest" description="Disordered" evidence="7">
    <location>
        <begin position="318"/>
        <end position="343"/>
    </location>
</feature>
<reference evidence="9 10" key="1">
    <citation type="submission" date="2019-10" db="EMBL/GenBank/DDBJ databases">
        <authorList>
            <person name="Palmer J.M."/>
        </authorList>
    </citation>
    <scope>NUCLEOTIDE SEQUENCE [LARGE SCALE GENOMIC DNA]</scope>
    <source>
        <strain evidence="9 10">TWF696</strain>
    </source>
</reference>
<gene>
    <name evidence="9" type="ORF">TWF696_002119</name>
</gene>
<dbReference type="Gene3D" id="3.40.50.1820">
    <property type="entry name" value="alpha/beta hydrolase"/>
    <property type="match status" value="1"/>
</dbReference>
<dbReference type="InterPro" id="IPR001563">
    <property type="entry name" value="Peptidase_S10"/>
</dbReference>
<dbReference type="Gene3D" id="1.10.287.410">
    <property type="match status" value="1"/>
</dbReference>
<dbReference type="AlphaFoldDB" id="A0AAV9U6C9"/>
<keyword evidence="5" id="KW-0378">Hydrolase</keyword>
<accession>A0AAV9U6C9</accession>
<feature type="region of interest" description="Disordered" evidence="7">
    <location>
        <begin position="26"/>
        <end position="67"/>
    </location>
</feature>
<dbReference type="Proteomes" id="UP001375240">
    <property type="component" value="Unassembled WGS sequence"/>
</dbReference>
<feature type="chain" id="PRO_5043911694" description="carboxypeptidase C" evidence="8">
    <location>
        <begin position="19"/>
        <end position="522"/>
    </location>
</feature>
<dbReference type="PANTHER" id="PTHR11802">
    <property type="entry name" value="SERINE PROTEASE FAMILY S10 SERINE CARBOXYPEPTIDASE"/>
    <property type="match status" value="1"/>
</dbReference>
<evidence type="ECO:0000256" key="7">
    <source>
        <dbReference type="SAM" id="MobiDB-lite"/>
    </source>
</evidence>
<feature type="region of interest" description="Disordered" evidence="7">
    <location>
        <begin position="486"/>
        <end position="522"/>
    </location>
</feature>
<evidence type="ECO:0000256" key="8">
    <source>
        <dbReference type="SAM" id="SignalP"/>
    </source>
</evidence>
<evidence type="ECO:0000256" key="3">
    <source>
        <dbReference type="ARBA" id="ARBA00022645"/>
    </source>
</evidence>
<dbReference type="GO" id="GO:0000324">
    <property type="term" value="C:fungal-type vacuole"/>
    <property type="evidence" value="ECO:0007669"/>
    <property type="project" value="TreeGrafter"/>
</dbReference>
<dbReference type="InterPro" id="IPR029058">
    <property type="entry name" value="AB_hydrolase_fold"/>
</dbReference>
<feature type="signal peptide" evidence="8">
    <location>
        <begin position="1"/>
        <end position="18"/>
    </location>
</feature>
<keyword evidence="3" id="KW-0121">Carboxypeptidase</keyword>
<name>A0AAV9U6C9_9PEZI</name>
<evidence type="ECO:0000256" key="4">
    <source>
        <dbReference type="ARBA" id="ARBA00022670"/>
    </source>
</evidence>
<keyword evidence="8" id="KW-0732">Signal</keyword>
<keyword evidence="10" id="KW-1185">Reference proteome</keyword>
<dbReference type="GO" id="GO:0006508">
    <property type="term" value="P:proteolysis"/>
    <property type="evidence" value="ECO:0007669"/>
    <property type="project" value="UniProtKB-KW"/>
</dbReference>
<feature type="compositionally biased region" description="Polar residues" evidence="7">
    <location>
        <begin position="46"/>
        <end position="60"/>
    </location>
</feature>
<keyword evidence="6" id="KW-0325">Glycoprotein</keyword>